<keyword evidence="1" id="KW-1133">Transmembrane helix</keyword>
<keyword evidence="3" id="KW-1185">Reference proteome</keyword>
<organism evidence="2 3">
    <name type="scientific">Tumebacillus algifaecis</name>
    <dbReference type="NCBI Taxonomy" id="1214604"/>
    <lineage>
        <taxon>Bacteria</taxon>
        <taxon>Bacillati</taxon>
        <taxon>Bacillota</taxon>
        <taxon>Bacilli</taxon>
        <taxon>Bacillales</taxon>
        <taxon>Alicyclobacillaceae</taxon>
        <taxon>Tumebacillus</taxon>
    </lineage>
</organism>
<evidence type="ECO:0000313" key="2">
    <source>
        <dbReference type="EMBL" id="ASS73675.1"/>
    </source>
</evidence>
<dbReference type="KEGG" id="tab:CIG75_00910"/>
<reference evidence="2 3" key="1">
    <citation type="journal article" date="2015" name="Int. J. Syst. Evol. Microbiol.">
        <title>Tumebacillus algifaecis sp. nov., isolated from decomposing algal scum.</title>
        <authorList>
            <person name="Wu Y.F."/>
            <person name="Zhang B."/>
            <person name="Xing P."/>
            <person name="Wu Q.L."/>
            <person name="Liu S.J."/>
        </authorList>
    </citation>
    <scope>NUCLEOTIDE SEQUENCE [LARGE SCALE GENOMIC DNA]</scope>
    <source>
        <strain evidence="2 3">THMBR28</strain>
    </source>
</reference>
<keyword evidence="1" id="KW-0812">Transmembrane</keyword>
<accession>A0A223CWR6</accession>
<protein>
    <submittedName>
        <fullName evidence="2">Uncharacterized protein</fullName>
    </submittedName>
</protein>
<sequence length="96" mass="10542">MQVIAFLLALLVFIAIYIGFPILFGETPVNVLYISSSSGIKNLVLNLLFYSLLTITISTLPAVFLKNRVIWFQSVITGLALSLIAASLFSLLSFDK</sequence>
<gene>
    <name evidence="2" type="ORF">CIG75_00910</name>
</gene>
<dbReference type="AlphaFoldDB" id="A0A223CWR6"/>
<proteinExistence type="predicted"/>
<dbReference type="Proteomes" id="UP000214688">
    <property type="component" value="Chromosome"/>
</dbReference>
<feature type="transmembrane region" description="Helical" evidence="1">
    <location>
        <begin position="70"/>
        <end position="94"/>
    </location>
</feature>
<dbReference type="RefSeq" id="WP_094234935.1">
    <property type="nucleotide sequence ID" value="NZ_CP022657.1"/>
</dbReference>
<evidence type="ECO:0000256" key="1">
    <source>
        <dbReference type="SAM" id="Phobius"/>
    </source>
</evidence>
<keyword evidence="1" id="KW-0472">Membrane</keyword>
<feature type="transmembrane region" description="Helical" evidence="1">
    <location>
        <begin position="44"/>
        <end position="64"/>
    </location>
</feature>
<evidence type="ECO:0000313" key="3">
    <source>
        <dbReference type="Proteomes" id="UP000214688"/>
    </source>
</evidence>
<feature type="transmembrane region" description="Helical" evidence="1">
    <location>
        <begin position="6"/>
        <end position="24"/>
    </location>
</feature>
<dbReference type="EMBL" id="CP022657">
    <property type="protein sequence ID" value="ASS73675.1"/>
    <property type="molecule type" value="Genomic_DNA"/>
</dbReference>
<name>A0A223CWR6_9BACL</name>